<proteinExistence type="predicted"/>
<organism evidence="1 2">
    <name type="scientific">Phaseolus coccineus</name>
    <name type="common">Scarlet runner bean</name>
    <name type="synonym">Phaseolus multiflorus</name>
    <dbReference type="NCBI Taxonomy" id="3886"/>
    <lineage>
        <taxon>Eukaryota</taxon>
        <taxon>Viridiplantae</taxon>
        <taxon>Streptophyta</taxon>
        <taxon>Embryophyta</taxon>
        <taxon>Tracheophyta</taxon>
        <taxon>Spermatophyta</taxon>
        <taxon>Magnoliopsida</taxon>
        <taxon>eudicotyledons</taxon>
        <taxon>Gunneridae</taxon>
        <taxon>Pentapetalae</taxon>
        <taxon>rosids</taxon>
        <taxon>fabids</taxon>
        <taxon>Fabales</taxon>
        <taxon>Fabaceae</taxon>
        <taxon>Papilionoideae</taxon>
        <taxon>50 kb inversion clade</taxon>
        <taxon>NPAAA clade</taxon>
        <taxon>indigoferoid/millettioid clade</taxon>
        <taxon>Phaseoleae</taxon>
        <taxon>Phaseolus</taxon>
    </lineage>
</organism>
<reference evidence="1 2" key="1">
    <citation type="submission" date="2024-01" db="EMBL/GenBank/DDBJ databases">
        <title>The genomes of 5 underutilized Papilionoideae crops provide insights into root nodulation and disease resistanc.</title>
        <authorList>
            <person name="Jiang F."/>
        </authorList>
    </citation>
    <scope>NUCLEOTIDE SEQUENCE [LARGE SCALE GENOMIC DNA]</scope>
    <source>
        <strain evidence="1">JINMINGXINNONG_FW02</strain>
        <tissue evidence="1">Leaves</tissue>
    </source>
</reference>
<sequence>MRTKEYKSENSALQSQWNTYLFPNILESNPNKGITRDSRFRVYKMRVGFVANIKASRDTHLCDKLITSLISSTKDQTCLSWATSLAWVETTALRMPSKTREEVDKTSIRESSTQVHKLPRVDGHLAVPTMAQKMLLTTLVGESRISELPSSTLVVGSIKNLSL</sequence>
<dbReference type="AlphaFoldDB" id="A0AAN9NF17"/>
<dbReference type="Proteomes" id="UP001374584">
    <property type="component" value="Unassembled WGS sequence"/>
</dbReference>
<dbReference type="EMBL" id="JAYMYR010000004">
    <property type="protein sequence ID" value="KAK7368678.1"/>
    <property type="molecule type" value="Genomic_DNA"/>
</dbReference>
<gene>
    <name evidence="1" type="ORF">VNO80_10706</name>
</gene>
<evidence type="ECO:0000313" key="1">
    <source>
        <dbReference type="EMBL" id="KAK7368678.1"/>
    </source>
</evidence>
<protein>
    <submittedName>
        <fullName evidence="1">Uncharacterized protein</fullName>
    </submittedName>
</protein>
<accession>A0AAN9NF17</accession>
<keyword evidence="2" id="KW-1185">Reference proteome</keyword>
<name>A0AAN9NF17_PHACN</name>
<comment type="caution">
    <text evidence="1">The sequence shown here is derived from an EMBL/GenBank/DDBJ whole genome shotgun (WGS) entry which is preliminary data.</text>
</comment>
<evidence type="ECO:0000313" key="2">
    <source>
        <dbReference type="Proteomes" id="UP001374584"/>
    </source>
</evidence>